<dbReference type="GO" id="GO:0008033">
    <property type="term" value="P:tRNA processing"/>
    <property type="evidence" value="ECO:0007669"/>
    <property type="project" value="UniProtKB-KW"/>
</dbReference>
<evidence type="ECO:0000256" key="14">
    <source>
        <dbReference type="PIRSR" id="PIRSR004930-1"/>
    </source>
</evidence>
<organism evidence="16 17">
    <name type="scientific">Sulfitobacter mediterraneus</name>
    <dbReference type="NCBI Taxonomy" id="83219"/>
    <lineage>
        <taxon>Bacteria</taxon>
        <taxon>Pseudomonadati</taxon>
        <taxon>Pseudomonadota</taxon>
        <taxon>Alphaproteobacteria</taxon>
        <taxon>Rhodobacterales</taxon>
        <taxon>Roseobacteraceae</taxon>
        <taxon>Sulfitobacter</taxon>
    </lineage>
</organism>
<dbReference type="PIRSF" id="PIRSF004930">
    <property type="entry name" value="Tln_factor_SUA5"/>
    <property type="match status" value="1"/>
</dbReference>
<dbReference type="InterPro" id="IPR017945">
    <property type="entry name" value="DHBP_synth_RibB-like_a/b_dom"/>
</dbReference>
<evidence type="ECO:0000256" key="13">
    <source>
        <dbReference type="PIRNR" id="PIRNR004930"/>
    </source>
</evidence>
<sequence>MKRQPQSRNLNAASRTEMDMDTKILSATQDGIASAAALLRQGSLVAFPTETVYGLGADATNGQAVAGIYEAKGRPSFNPLIVHLADAAMAQDYAEWSDAAEILASAFWPGPLTLVLPLRDDQGLSPLVTAGLDSVALRVPMHPAARRLLAEFGGPVAAPSANPSGRISATTADHVKAGLAGRITAVLDDGPCTVGLESTIVGLTGEAPVVLRAGGLPQEAIEAALGQPVQNAQGSEIIAPGQLASHYAPDAAVRLNATSARGDEILLGFGPVVCDLNLSASGDLTEAAANLFGHLHQLNSTGRPIAVAPVPMQGLGRAINDRLQRAAAPR</sequence>
<feature type="binding site" evidence="14">
    <location>
        <position position="51"/>
    </location>
    <ligand>
        <name>L-threonine</name>
        <dbReference type="ChEBI" id="CHEBI:57926"/>
    </ligand>
</feature>
<evidence type="ECO:0000256" key="12">
    <source>
        <dbReference type="ARBA" id="ARBA00048366"/>
    </source>
</evidence>
<dbReference type="InterPro" id="IPR006070">
    <property type="entry name" value="Sua5-like_dom"/>
</dbReference>
<proteinExistence type="inferred from homology"/>
<dbReference type="GO" id="GO:0005524">
    <property type="term" value="F:ATP binding"/>
    <property type="evidence" value="ECO:0007669"/>
    <property type="project" value="UniProtKB-UniRule"/>
</dbReference>
<dbReference type="EMBL" id="QBKU01000004">
    <property type="protein sequence ID" value="PTX74278.1"/>
    <property type="molecule type" value="Genomic_DNA"/>
</dbReference>
<evidence type="ECO:0000256" key="5">
    <source>
        <dbReference type="ARBA" id="ARBA00022490"/>
    </source>
</evidence>
<evidence type="ECO:0000256" key="11">
    <source>
        <dbReference type="ARBA" id="ARBA00029774"/>
    </source>
</evidence>
<evidence type="ECO:0000256" key="10">
    <source>
        <dbReference type="ARBA" id="ARBA00022840"/>
    </source>
</evidence>
<evidence type="ECO:0000256" key="4">
    <source>
        <dbReference type="ARBA" id="ARBA00015492"/>
    </source>
</evidence>
<evidence type="ECO:0000256" key="7">
    <source>
        <dbReference type="ARBA" id="ARBA00022694"/>
    </source>
</evidence>
<comment type="caution">
    <text evidence="16">The sequence shown here is derived from an EMBL/GenBank/DDBJ whole genome shotgun (WGS) entry which is preliminary data.</text>
</comment>
<keyword evidence="9 13" id="KW-0547">Nucleotide-binding</keyword>
<dbReference type="EC" id="2.7.7.87" evidence="3 13"/>
<dbReference type="GO" id="GO:0006450">
    <property type="term" value="P:regulation of translational fidelity"/>
    <property type="evidence" value="ECO:0007669"/>
    <property type="project" value="TreeGrafter"/>
</dbReference>
<dbReference type="PANTHER" id="PTHR17490">
    <property type="entry name" value="SUA5"/>
    <property type="match status" value="1"/>
</dbReference>
<feature type="binding site" evidence="14">
    <location>
        <position position="158"/>
    </location>
    <ligand>
        <name>L-threonine</name>
        <dbReference type="ChEBI" id="CHEBI:57926"/>
    </ligand>
</feature>
<dbReference type="FunFam" id="3.90.870.10:FF:000009">
    <property type="entry name" value="Threonylcarbamoyl-AMP synthase, putative"/>
    <property type="match status" value="1"/>
</dbReference>
<keyword evidence="7 13" id="KW-0819">tRNA processing</keyword>
<feature type="binding site" evidence="14">
    <location>
        <position position="74"/>
    </location>
    <ligand>
        <name>ATP</name>
        <dbReference type="ChEBI" id="CHEBI:30616"/>
    </ligand>
</feature>
<keyword evidence="6 13" id="KW-0808">Transferase</keyword>
<feature type="binding site" evidence="14">
    <location>
        <position position="78"/>
    </location>
    <ligand>
        <name>ATP</name>
        <dbReference type="ChEBI" id="CHEBI:30616"/>
    </ligand>
</feature>
<feature type="binding site" evidence="14">
    <location>
        <position position="198"/>
    </location>
    <ligand>
        <name>L-threonine</name>
        <dbReference type="ChEBI" id="CHEBI:57926"/>
    </ligand>
</feature>
<evidence type="ECO:0000256" key="8">
    <source>
        <dbReference type="ARBA" id="ARBA00022695"/>
    </source>
</evidence>
<feature type="binding site" evidence="14">
    <location>
        <position position="247"/>
    </location>
    <ligand>
        <name>ATP</name>
        <dbReference type="ChEBI" id="CHEBI:30616"/>
    </ligand>
</feature>
<dbReference type="NCBIfam" id="TIGR00057">
    <property type="entry name" value="L-threonylcarbamoyladenylate synthase"/>
    <property type="match status" value="1"/>
</dbReference>
<protein>
    <recommendedName>
        <fullName evidence="4 13">Threonylcarbamoyl-AMP synthase</fullName>
        <shortName evidence="13">TC-AMP synthase</shortName>
        <ecNumber evidence="3 13">2.7.7.87</ecNumber>
    </recommendedName>
    <alternativeName>
        <fullName evidence="11 13">L-threonylcarbamoyladenylate synthase</fullName>
    </alternativeName>
</protein>
<dbReference type="Pfam" id="PF01300">
    <property type="entry name" value="Sua5_yciO_yrdC"/>
    <property type="match status" value="1"/>
</dbReference>
<dbReference type="InterPro" id="IPR010923">
    <property type="entry name" value="T(6)A37_SUA5"/>
</dbReference>
<comment type="catalytic activity">
    <reaction evidence="12 13">
        <text>L-threonine + hydrogencarbonate + ATP = L-threonylcarbamoyladenylate + diphosphate + H2O</text>
        <dbReference type="Rhea" id="RHEA:36407"/>
        <dbReference type="ChEBI" id="CHEBI:15377"/>
        <dbReference type="ChEBI" id="CHEBI:17544"/>
        <dbReference type="ChEBI" id="CHEBI:30616"/>
        <dbReference type="ChEBI" id="CHEBI:33019"/>
        <dbReference type="ChEBI" id="CHEBI:57926"/>
        <dbReference type="ChEBI" id="CHEBI:73682"/>
        <dbReference type="EC" id="2.7.7.87"/>
    </reaction>
</comment>
<evidence type="ECO:0000256" key="2">
    <source>
        <dbReference type="ARBA" id="ARBA00007663"/>
    </source>
</evidence>
<keyword evidence="5 13" id="KW-0963">Cytoplasm</keyword>
<feature type="binding site" evidence="14">
    <location>
        <position position="83"/>
    </location>
    <ligand>
        <name>L-threonine</name>
        <dbReference type="ChEBI" id="CHEBI:57926"/>
    </ligand>
</feature>
<gene>
    <name evidence="16" type="ORF">C8N31_104159</name>
</gene>
<dbReference type="GO" id="GO:0003725">
    <property type="term" value="F:double-stranded RNA binding"/>
    <property type="evidence" value="ECO:0007669"/>
    <property type="project" value="UniProtKB-UniRule"/>
</dbReference>
<feature type="binding site" evidence="14">
    <location>
        <position position="160"/>
    </location>
    <ligand>
        <name>ATP</name>
        <dbReference type="ChEBI" id="CHEBI:30616"/>
    </ligand>
</feature>
<comment type="similarity">
    <text evidence="2 13">Belongs to the SUA5 family.</text>
</comment>
<dbReference type="InterPro" id="IPR005145">
    <property type="entry name" value="Sua5_C"/>
</dbReference>
<dbReference type="GO" id="GO:0061710">
    <property type="term" value="F:L-threonylcarbamoyladenylate synthase"/>
    <property type="evidence" value="ECO:0007669"/>
    <property type="project" value="UniProtKB-EC"/>
</dbReference>
<feature type="domain" description="YrdC-like" evidence="15">
    <location>
        <begin position="29"/>
        <end position="216"/>
    </location>
</feature>
<evidence type="ECO:0000256" key="1">
    <source>
        <dbReference type="ARBA" id="ARBA00004496"/>
    </source>
</evidence>
<dbReference type="InterPro" id="IPR038385">
    <property type="entry name" value="Sua5/YwlC_C"/>
</dbReference>
<feature type="binding site" evidence="14">
    <location>
        <position position="212"/>
    </location>
    <ligand>
        <name>ATP</name>
        <dbReference type="ChEBI" id="CHEBI:30616"/>
    </ligand>
</feature>
<evidence type="ECO:0000256" key="9">
    <source>
        <dbReference type="ARBA" id="ARBA00022741"/>
    </source>
</evidence>
<evidence type="ECO:0000256" key="6">
    <source>
        <dbReference type="ARBA" id="ARBA00022679"/>
    </source>
</evidence>
<dbReference type="Proteomes" id="UP000244092">
    <property type="component" value="Unassembled WGS sequence"/>
</dbReference>
<dbReference type="InterPro" id="IPR050156">
    <property type="entry name" value="TC-AMP_synthase_SUA5"/>
</dbReference>
<keyword evidence="10 13" id="KW-0067">ATP-binding</keyword>
<comment type="subcellular location">
    <subcellularLocation>
        <location evidence="1 13">Cytoplasm</location>
    </subcellularLocation>
</comment>
<dbReference type="Pfam" id="PF03481">
    <property type="entry name" value="Sua5_C"/>
    <property type="match status" value="1"/>
</dbReference>
<feature type="binding site" evidence="14">
    <location>
        <position position="168"/>
    </location>
    <ligand>
        <name>ATP</name>
        <dbReference type="ChEBI" id="CHEBI:30616"/>
    </ligand>
</feature>
<dbReference type="GO" id="GO:0005737">
    <property type="term" value="C:cytoplasm"/>
    <property type="evidence" value="ECO:0007669"/>
    <property type="project" value="UniProtKB-SubCell"/>
</dbReference>
<dbReference type="Gene3D" id="3.40.50.11030">
    <property type="entry name" value="Threonylcarbamoyl-AMP synthase, C-terminal domain"/>
    <property type="match status" value="1"/>
</dbReference>
<dbReference type="GO" id="GO:0000049">
    <property type="term" value="F:tRNA binding"/>
    <property type="evidence" value="ECO:0007669"/>
    <property type="project" value="TreeGrafter"/>
</dbReference>
<evidence type="ECO:0000259" key="15">
    <source>
        <dbReference type="PROSITE" id="PS51163"/>
    </source>
</evidence>
<evidence type="ECO:0000313" key="16">
    <source>
        <dbReference type="EMBL" id="PTX74278.1"/>
    </source>
</evidence>
<evidence type="ECO:0000256" key="3">
    <source>
        <dbReference type="ARBA" id="ARBA00012584"/>
    </source>
</evidence>
<comment type="function">
    <text evidence="13">Required for the formation of a threonylcarbamoyl group on adenosine at position 37 (t(6)A37) in tRNAs that read codons beginning with adenine.</text>
</comment>
<accession>A0A2T6CFK1</accession>
<feature type="binding site" evidence="14">
    <location>
        <position position="138"/>
    </location>
    <ligand>
        <name>L-threonine</name>
        <dbReference type="ChEBI" id="CHEBI:57926"/>
    </ligand>
</feature>
<evidence type="ECO:0000313" key="17">
    <source>
        <dbReference type="Proteomes" id="UP000244092"/>
    </source>
</evidence>
<dbReference type="PANTHER" id="PTHR17490:SF16">
    <property type="entry name" value="THREONYLCARBAMOYL-AMP SYNTHASE"/>
    <property type="match status" value="1"/>
</dbReference>
<name>A0A2T6CFK1_9RHOB</name>
<dbReference type="Gene3D" id="3.90.870.10">
    <property type="entry name" value="DHBP synthase"/>
    <property type="match status" value="1"/>
</dbReference>
<dbReference type="SUPFAM" id="SSF55821">
    <property type="entry name" value="YrdC/RibB"/>
    <property type="match status" value="1"/>
</dbReference>
<dbReference type="AlphaFoldDB" id="A0A2T6CFK1"/>
<dbReference type="PROSITE" id="PS51163">
    <property type="entry name" value="YRDC"/>
    <property type="match status" value="1"/>
</dbReference>
<reference evidence="16 17" key="1">
    <citation type="submission" date="2018-04" db="EMBL/GenBank/DDBJ databases">
        <title>Genomic Encyclopedia of Archaeal and Bacterial Type Strains, Phase II (KMG-II): from individual species to whole genera.</title>
        <authorList>
            <person name="Goeker M."/>
        </authorList>
    </citation>
    <scope>NUCLEOTIDE SEQUENCE [LARGE SCALE GENOMIC DNA]</scope>
    <source>
        <strain evidence="16 17">DSM 12244</strain>
    </source>
</reference>
<keyword evidence="8 13" id="KW-0548">Nucleotidyltransferase</keyword>